<keyword evidence="3" id="KW-1185">Reference proteome</keyword>
<evidence type="ECO:0000313" key="3">
    <source>
        <dbReference type="Proteomes" id="UP000193010"/>
    </source>
</evidence>
<proteinExistence type="predicted"/>
<feature type="transmembrane region" description="Helical" evidence="1">
    <location>
        <begin position="135"/>
        <end position="158"/>
    </location>
</feature>
<feature type="transmembrane region" description="Helical" evidence="1">
    <location>
        <begin position="178"/>
        <end position="202"/>
    </location>
</feature>
<feature type="transmembrane region" description="Helical" evidence="1">
    <location>
        <begin position="98"/>
        <end position="123"/>
    </location>
</feature>
<name>A0A1X1U630_MYCFL</name>
<feature type="transmembrane region" description="Helical" evidence="1">
    <location>
        <begin position="241"/>
        <end position="267"/>
    </location>
</feature>
<protein>
    <recommendedName>
        <fullName evidence="4">DUF4386 domain-containing protein</fullName>
    </recommendedName>
</protein>
<accession>A0A1X1U630</accession>
<keyword evidence="1" id="KW-0472">Membrane</keyword>
<sequence>MYESNNMFKSVRLRWSCGADKEEREMTTDQLAGATATGDRPDTDPTANRIARLACAWSGIACTVLFAIGFVAFARFLPFPSPGLPAEQVAANLAEHRIGIRIGVIFMIIGFGLFATFATGVALELRRTDGRHPALTYVQLVCAGASAAILALSPMFFAIMVYRAGDIPAYITQALYDIAWFCFVMPYPVFSLLLLAQGGAILRDRAVPVVFPRWAGYLCFSTAAALFPTGLIIFFKDGPLAWNGIIGLGIPMIFFFSWIMTLSYYLIRHVTRDTRVAAQPASPPARRRNSENP</sequence>
<organism evidence="2 3">
    <name type="scientific">Mycobacterium florentinum</name>
    <dbReference type="NCBI Taxonomy" id="292462"/>
    <lineage>
        <taxon>Bacteria</taxon>
        <taxon>Bacillati</taxon>
        <taxon>Actinomycetota</taxon>
        <taxon>Actinomycetes</taxon>
        <taxon>Mycobacteriales</taxon>
        <taxon>Mycobacteriaceae</taxon>
        <taxon>Mycobacterium</taxon>
        <taxon>Mycobacterium simiae complex</taxon>
    </lineage>
</organism>
<dbReference type="STRING" id="292462.AWC05_22480"/>
<evidence type="ECO:0000313" key="2">
    <source>
        <dbReference type="EMBL" id="ORV52286.1"/>
    </source>
</evidence>
<feature type="transmembrane region" description="Helical" evidence="1">
    <location>
        <begin position="214"/>
        <end position="235"/>
    </location>
</feature>
<evidence type="ECO:0008006" key="4">
    <source>
        <dbReference type="Google" id="ProtNLM"/>
    </source>
</evidence>
<feature type="transmembrane region" description="Helical" evidence="1">
    <location>
        <begin position="54"/>
        <end position="78"/>
    </location>
</feature>
<comment type="caution">
    <text evidence="2">The sequence shown here is derived from an EMBL/GenBank/DDBJ whole genome shotgun (WGS) entry which is preliminary data.</text>
</comment>
<evidence type="ECO:0000256" key="1">
    <source>
        <dbReference type="SAM" id="Phobius"/>
    </source>
</evidence>
<gene>
    <name evidence="2" type="ORF">AWC05_22480</name>
</gene>
<keyword evidence="1" id="KW-1133">Transmembrane helix</keyword>
<keyword evidence="1" id="KW-0812">Transmembrane</keyword>
<dbReference type="AlphaFoldDB" id="A0A1X1U630"/>
<reference evidence="2 3" key="1">
    <citation type="submission" date="2016-01" db="EMBL/GenBank/DDBJ databases">
        <title>The new phylogeny of the genus Mycobacterium.</title>
        <authorList>
            <person name="Tarcisio F."/>
            <person name="Conor M."/>
            <person name="Antonella G."/>
            <person name="Elisabetta G."/>
            <person name="Giulia F.S."/>
            <person name="Sara T."/>
            <person name="Anna F."/>
            <person name="Clotilde B."/>
            <person name="Roberto B."/>
            <person name="Veronica D.S."/>
            <person name="Fabio R."/>
            <person name="Monica P."/>
            <person name="Olivier J."/>
            <person name="Enrico T."/>
            <person name="Nicola S."/>
        </authorList>
    </citation>
    <scope>NUCLEOTIDE SEQUENCE [LARGE SCALE GENOMIC DNA]</scope>
    <source>
        <strain evidence="2 3">DSM 44852</strain>
    </source>
</reference>
<dbReference type="Proteomes" id="UP000193010">
    <property type="component" value="Unassembled WGS sequence"/>
</dbReference>
<dbReference type="EMBL" id="LQOV01000015">
    <property type="protein sequence ID" value="ORV52286.1"/>
    <property type="molecule type" value="Genomic_DNA"/>
</dbReference>